<dbReference type="AlphaFoldDB" id="A0A437JDW0"/>
<comment type="caution">
    <text evidence="1">The sequence shown here is derived from an EMBL/GenBank/DDBJ whole genome shotgun (WGS) entry which is preliminary data.</text>
</comment>
<dbReference type="OrthoDB" id="8421424at2"/>
<proteinExistence type="predicted"/>
<gene>
    <name evidence="1" type="ORF">ENE74_04175</name>
</gene>
<evidence type="ECO:0000313" key="1">
    <source>
        <dbReference type="EMBL" id="RVT43802.1"/>
    </source>
</evidence>
<accession>A0A437JDW0</accession>
<name>A0A437JDW0_9SPHN</name>
<organism evidence="1 2">
    <name type="scientific">Sphingobium algorifonticola</name>
    <dbReference type="NCBI Taxonomy" id="2008318"/>
    <lineage>
        <taxon>Bacteria</taxon>
        <taxon>Pseudomonadati</taxon>
        <taxon>Pseudomonadota</taxon>
        <taxon>Alphaproteobacteria</taxon>
        <taxon>Sphingomonadales</taxon>
        <taxon>Sphingomonadaceae</taxon>
        <taxon>Sphingobium</taxon>
    </lineage>
</organism>
<keyword evidence="2" id="KW-1185">Reference proteome</keyword>
<sequence>MTPIENAARAMHAQTAPEWSWDDPDAELLRRLYRANARAALLSLRDPTDSMCEAGGDHVAQADRITVDAIWTVMMDAALVQDV</sequence>
<protein>
    <submittedName>
        <fullName evidence="1">Uncharacterized protein</fullName>
    </submittedName>
</protein>
<dbReference type="EMBL" id="RZUL01000001">
    <property type="protein sequence ID" value="RVT43802.1"/>
    <property type="molecule type" value="Genomic_DNA"/>
</dbReference>
<evidence type="ECO:0000313" key="2">
    <source>
        <dbReference type="Proteomes" id="UP000282977"/>
    </source>
</evidence>
<dbReference type="RefSeq" id="WP_127689341.1">
    <property type="nucleotide sequence ID" value="NZ_RZUL01000001.1"/>
</dbReference>
<reference evidence="1 2" key="1">
    <citation type="submission" date="2019-01" db="EMBL/GenBank/DDBJ databases">
        <authorList>
            <person name="Chen W.-M."/>
        </authorList>
    </citation>
    <scope>NUCLEOTIDE SEQUENCE [LARGE SCALE GENOMIC DNA]</scope>
    <source>
        <strain evidence="1 2">TLA-22</strain>
    </source>
</reference>
<dbReference type="Proteomes" id="UP000282977">
    <property type="component" value="Unassembled WGS sequence"/>
</dbReference>